<feature type="transmembrane region" description="Helical" evidence="1">
    <location>
        <begin position="12"/>
        <end position="31"/>
    </location>
</feature>
<organism evidence="2 3">
    <name type="scientific">Candidatus Fimihabitans intestinipullorum</name>
    <dbReference type="NCBI Taxonomy" id="2840820"/>
    <lineage>
        <taxon>Bacteria</taxon>
        <taxon>Bacillati</taxon>
        <taxon>Mycoplasmatota</taxon>
        <taxon>Mycoplasmatota incertae sedis</taxon>
        <taxon>Candidatus Fimihabitans</taxon>
    </lineage>
</organism>
<evidence type="ECO:0000256" key="1">
    <source>
        <dbReference type="SAM" id="Phobius"/>
    </source>
</evidence>
<evidence type="ECO:0000313" key="2">
    <source>
        <dbReference type="EMBL" id="HIU23264.1"/>
    </source>
</evidence>
<dbReference type="AlphaFoldDB" id="A0A9D1HVQ2"/>
<dbReference type="Pfam" id="PF07963">
    <property type="entry name" value="N_methyl"/>
    <property type="match status" value="1"/>
</dbReference>
<keyword evidence="1" id="KW-0812">Transmembrane</keyword>
<dbReference type="Proteomes" id="UP000824087">
    <property type="component" value="Unassembled WGS sequence"/>
</dbReference>
<keyword evidence="1" id="KW-0472">Membrane</keyword>
<evidence type="ECO:0000313" key="3">
    <source>
        <dbReference type="Proteomes" id="UP000824087"/>
    </source>
</evidence>
<protein>
    <submittedName>
        <fullName evidence="2">Type II secretion system protein</fullName>
    </submittedName>
</protein>
<dbReference type="InterPro" id="IPR012902">
    <property type="entry name" value="N_methyl_site"/>
</dbReference>
<accession>A0A9D1HVQ2</accession>
<dbReference type="SUPFAM" id="SSF54523">
    <property type="entry name" value="Pili subunits"/>
    <property type="match status" value="1"/>
</dbReference>
<dbReference type="NCBIfam" id="TIGR02532">
    <property type="entry name" value="IV_pilin_GFxxxE"/>
    <property type="match status" value="1"/>
</dbReference>
<dbReference type="Gene3D" id="3.30.700.10">
    <property type="entry name" value="Glycoprotein, Type 4 Pilin"/>
    <property type="match status" value="1"/>
</dbReference>
<sequence length="478" mass="52404">MRRRYGFTLIELLAVIVVLGIIVLVIAPNFMDAIATARQSGYKETLMGVLRAVSQDSAEYDYDRHMYEIKNGKIVYNDEKIDYNGSIEGNGTIEIDLKGNTKIEASNGQFCGIKPFKSSEIIVKDAGECPKIADTSGASTPELLANMYPVVWDASQGSWVIASEANYENNEWYNYGEKRWANAITVTPSQREKYRTAKVGDVVDPVDVVGYYVWIPRFQYRAFATGPTEIEISFNLGTTRDESLITHPAFRFGGREISGFWVGKFETTGTSDQPTVLPNVTPISGESLNTYFESSRSFSTSTASRHGFNERKSDTHLMKNSEWGAVAYLSHSKYGTLKEITANGSGKTGGGNYQSNVAQSTTGNIYGVYDMSGGVGEYVMGNNLGEIGESHMSELPETKYYDYYSSYSATNYEVSLNGDAVKEVATWYGDTAQMVTSAQPWFIRGGAGSGATSGIFSFSSGTGTYNAQVGYRVTVIAI</sequence>
<gene>
    <name evidence="2" type="ORF">IAD49_06770</name>
</gene>
<dbReference type="InterPro" id="IPR045584">
    <property type="entry name" value="Pilin-like"/>
</dbReference>
<comment type="caution">
    <text evidence="2">The sequence shown here is derived from an EMBL/GenBank/DDBJ whole genome shotgun (WGS) entry which is preliminary data.</text>
</comment>
<reference evidence="2" key="2">
    <citation type="journal article" date="2021" name="PeerJ">
        <title>Extensive microbial diversity within the chicken gut microbiome revealed by metagenomics and culture.</title>
        <authorList>
            <person name="Gilroy R."/>
            <person name="Ravi A."/>
            <person name="Getino M."/>
            <person name="Pursley I."/>
            <person name="Horton D.L."/>
            <person name="Alikhan N.F."/>
            <person name="Baker D."/>
            <person name="Gharbi K."/>
            <person name="Hall N."/>
            <person name="Watson M."/>
            <person name="Adriaenssens E.M."/>
            <person name="Foster-Nyarko E."/>
            <person name="Jarju S."/>
            <person name="Secka A."/>
            <person name="Antonio M."/>
            <person name="Oren A."/>
            <person name="Chaudhuri R.R."/>
            <person name="La Ragione R."/>
            <person name="Hildebrand F."/>
            <person name="Pallen M.J."/>
        </authorList>
    </citation>
    <scope>NUCLEOTIDE SEQUENCE</scope>
    <source>
        <strain evidence="2">CHK197-8231</strain>
    </source>
</reference>
<keyword evidence="1" id="KW-1133">Transmembrane helix</keyword>
<reference evidence="2" key="1">
    <citation type="submission" date="2020-10" db="EMBL/GenBank/DDBJ databases">
        <authorList>
            <person name="Gilroy R."/>
        </authorList>
    </citation>
    <scope>NUCLEOTIDE SEQUENCE</scope>
    <source>
        <strain evidence="2">CHK197-8231</strain>
    </source>
</reference>
<name>A0A9D1HVQ2_9BACT</name>
<proteinExistence type="predicted"/>
<dbReference type="EMBL" id="DVML01000040">
    <property type="protein sequence ID" value="HIU23264.1"/>
    <property type="molecule type" value="Genomic_DNA"/>
</dbReference>